<gene>
    <name evidence="1" type="ORF">RhiirA1_471282</name>
</gene>
<comment type="caution">
    <text evidence="1">The sequence shown here is derived from an EMBL/GenBank/DDBJ whole genome shotgun (WGS) entry which is preliminary data.</text>
</comment>
<reference evidence="1 2" key="1">
    <citation type="submission" date="2017-10" db="EMBL/GenBank/DDBJ databases">
        <title>Extensive intraspecific genome diversity in a model arbuscular mycorrhizal fungus.</title>
        <authorList>
            <person name="Chen E.C.H."/>
            <person name="Morin E."/>
            <person name="Baudet D."/>
            <person name="Noel J."/>
            <person name="Ndikumana S."/>
            <person name="Charron P."/>
            <person name="St-Onge C."/>
            <person name="Giorgi J."/>
            <person name="Grigoriev I.V."/>
            <person name="Roux C."/>
            <person name="Martin F.M."/>
            <person name="Corradi N."/>
        </authorList>
    </citation>
    <scope>NUCLEOTIDE SEQUENCE [LARGE SCALE GENOMIC DNA]</scope>
    <source>
        <strain evidence="1 2">A1</strain>
    </source>
</reference>
<reference evidence="1 2" key="2">
    <citation type="submission" date="2017-10" db="EMBL/GenBank/DDBJ databases">
        <title>Genome analyses suggest a sexual origin of heterokaryosis in a supposedly ancient asexual fungus.</title>
        <authorList>
            <person name="Corradi N."/>
            <person name="Sedzielewska K."/>
            <person name="Noel J."/>
            <person name="Charron P."/>
            <person name="Farinelli L."/>
            <person name="Marton T."/>
            <person name="Kruger M."/>
            <person name="Pelin A."/>
            <person name="Brachmann A."/>
            <person name="Corradi N."/>
        </authorList>
    </citation>
    <scope>NUCLEOTIDE SEQUENCE [LARGE SCALE GENOMIC DNA]</scope>
    <source>
        <strain evidence="1 2">A1</strain>
    </source>
</reference>
<protein>
    <submittedName>
        <fullName evidence="1">Uncharacterized protein</fullName>
    </submittedName>
</protein>
<name>A0A2N0R4K7_9GLOM</name>
<evidence type="ECO:0000313" key="2">
    <source>
        <dbReference type="Proteomes" id="UP000232688"/>
    </source>
</evidence>
<organism evidence="1 2">
    <name type="scientific">Rhizophagus irregularis</name>
    <dbReference type="NCBI Taxonomy" id="588596"/>
    <lineage>
        <taxon>Eukaryota</taxon>
        <taxon>Fungi</taxon>
        <taxon>Fungi incertae sedis</taxon>
        <taxon>Mucoromycota</taxon>
        <taxon>Glomeromycotina</taxon>
        <taxon>Glomeromycetes</taxon>
        <taxon>Glomerales</taxon>
        <taxon>Glomeraceae</taxon>
        <taxon>Rhizophagus</taxon>
    </lineage>
</organism>
<dbReference type="EMBL" id="LLXH01001594">
    <property type="protein sequence ID" value="PKC58237.1"/>
    <property type="molecule type" value="Genomic_DNA"/>
</dbReference>
<accession>A0A2N0R4K7</accession>
<dbReference type="Proteomes" id="UP000232688">
    <property type="component" value="Unassembled WGS sequence"/>
</dbReference>
<dbReference type="VEuPathDB" id="FungiDB:RhiirA1_471282"/>
<dbReference type="AlphaFoldDB" id="A0A2N0R4K7"/>
<proteinExistence type="predicted"/>
<evidence type="ECO:0000313" key="1">
    <source>
        <dbReference type="EMBL" id="PKC58237.1"/>
    </source>
</evidence>
<sequence length="78" mass="9198">MENSIIFGGYDIKEALMNFHQKNLRYVDEYTYKLVSLNVDDRKAKEWAESCKYAETYVITEESLKSLKRKLEGIIIVN</sequence>